<feature type="non-terminal residue" evidence="2">
    <location>
        <position position="1"/>
    </location>
</feature>
<evidence type="ECO:0000256" key="1">
    <source>
        <dbReference type="SAM" id="Phobius"/>
    </source>
</evidence>
<keyword evidence="1" id="KW-1133">Transmembrane helix</keyword>
<organism evidence="2 3">
    <name type="scientific">Vigna angularis var. angularis</name>
    <dbReference type="NCBI Taxonomy" id="157739"/>
    <lineage>
        <taxon>Eukaryota</taxon>
        <taxon>Viridiplantae</taxon>
        <taxon>Streptophyta</taxon>
        <taxon>Embryophyta</taxon>
        <taxon>Tracheophyta</taxon>
        <taxon>Spermatophyta</taxon>
        <taxon>Magnoliopsida</taxon>
        <taxon>eudicotyledons</taxon>
        <taxon>Gunneridae</taxon>
        <taxon>Pentapetalae</taxon>
        <taxon>rosids</taxon>
        <taxon>fabids</taxon>
        <taxon>Fabales</taxon>
        <taxon>Fabaceae</taxon>
        <taxon>Papilionoideae</taxon>
        <taxon>50 kb inversion clade</taxon>
        <taxon>NPAAA clade</taxon>
        <taxon>indigoferoid/millettioid clade</taxon>
        <taxon>Phaseoleae</taxon>
        <taxon>Vigna</taxon>
    </lineage>
</organism>
<protein>
    <submittedName>
        <fullName evidence="2">Uncharacterized protein</fullName>
    </submittedName>
</protein>
<accession>A0A0S3T0T3</accession>
<sequence length="70" mass="8027">LMSLSLINHSPLHEHGRLVELRIASNDKIILTLMHTMLISINNLIIMTISYIPSTFVHKSINHSHQNFIN</sequence>
<keyword evidence="1" id="KW-0812">Transmembrane</keyword>
<dbReference type="EMBL" id="AP015043">
    <property type="protein sequence ID" value="BAT98745.1"/>
    <property type="molecule type" value="Genomic_DNA"/>
</dbReference>
<proteinExistence type="predicted"/>
<keyword evidence="3" id="KW-1185">Reference proteome</keyword>
<feature type="transmembrane region" description="Helical" evidence="1">
    <location>
        <begin position="29"/>
        <end position="52"/>
    </location>
</feature>
<name>A0A0S3T0T3_PHAAN</name>
<evidence type="ECO:0000313" key="2">
    <source>
        <dbReference type="EMBL" id="BAT98745.1"/>
    </source>
</evidence>
<dbReference type="AlphaFoldDB" id="A0A0S3T0T3"/>
<dbReference type="Proteomes" id="UP000291084">
    <property type="component" value="Chromosome 10"/>
</dbReference>
<reference evidence="2 3" key="1">
    <citation type="journal article" date="2015" name="Sci. Rep.">
        <title>The power of single molecule real-time sequencing technology in the de novo assembly of a eukaryotic genome.</title>
        <authorList>
            <person name="Sakai H."/>
            <person name="Naito K."/>
            <person name="Ogiso-Tanaka E."/>
            <person name="Takahashi Y."/>
            <person name="Iseki K."/>
            <person name="Muto C."/>
            <person name="Satou K."/>
            <person name="Teruya K."/>
            <person name="Shiroma A."/>
            <person name="Shimoji M."/>
            <person name="Hirano T."/>
            <person name="Itoh T."/>
            <person name="Kaga A."/>
            <person name="Tomooka N."/>
        </authorList>
    </citation>
    <scope>NUCLEOTIDE SEQUENCE [LARGE SCALE GENOMIC DNA]</scope>
    <source>
        <strain evidence="3">cv. Shumari</strain>
    </source>
</reference>
<evidence type="ECO:0000313" key="3">
    <source>
        <dbReference type="Proteomes" id="UP000291084"/>
    </source>
</evidence>
<keyword evidence="1" id="KW-0472">Membrane</keyword>
<gene>
    <name evidence="2" type="primary">Vigan.10G007400</name>
    <name evidence="2" type="ORF">VIGAN_10007400</name>
</gene>